<dbReference type="Proteomes" id="UP001479436">
    <property type="component" value="Unassembled WGS sequence"/>
</dbReference>
<dbReference type="InterPro" id="IPR035948">
    <property type="entry name" value="YwqG-like_sf"/>
</dbReference>
<reference evidence="2 3" key="1">
    <citation type="submission" date="2023-04" db="EMBL/GenBank/DDBJ databases">
        <title>Genome of Basidiobolus ranarum AG-B5.</title>
        <authorList>
            <person name="Stajich J.E."/>
            <person name="Carter-House D."/>
            <person name="Gryganskyi A."/>
        </authorList>
    </citation>
    <scope>NUCLEOTIDE SEQUENCE [LARGE SCALE GENOMIC DNA]</scope>
    <source>
        <strain evidence="2 3">AG-B5</strain>
    </source>
</reference>
<dbReference type="EMBL" id="JASJQH010007365">
    <property type="protein sequence ID" value="KAK9710067.1"/>
    <property type="molecule type" value="Genomic_DNA"/>
</dbReference>
<sequence>MTYQIPYKFIEAFSRPCFVPAVYHTINISSSDTLTFDNFDSKVGGIRPFLFKQERNWPVCKECGRQWKISQHPLFVEKTGGIGLFQLFVCLSCEEQEISLDKNTYLARLVNIDEVLKEKSSELTTQEQIATAHMRSSTSPESPSTQIKPPIPGGDVLVLDECLILDWDQCQEIPHIYDIEESDTALKYLELERHDSQLDEICEHRLHPKPGTFKVFGWPYWIQAADYPKCKEAHCGRSMHCLLQLAESGIISYMWGDCGIASVFQCPSHQGSFYFMWESS</sequence>
<dbReference type="Gene3D" id="2.30.320.10">
    <property type="entry name" value="YwqG-like"/>
    <property type="match status" value="1"/>
</dbReference>
<evidence type="ECO:0000313" key="3">
    <source>
        <dbReference type="Proteomes" id="UP001479436"/>
    </source>
</evidence>
<dbReference type="Pfam" id="PF09234">
    <property type="entry name" value="DUF1963"/>
    <property type="match status" value="1"/>
</dbReference>
<proteinExistence type="predicted"/>
<gene>
    <name evidence="2" type="ORF">K7432_008652</name>
</gene>
<evidence type="ECO:0000256" key="1">
    <source>
        <dbReference type="SAM" id="MobiDB-lite"/>
    </source>
</evidence>
<dbReference type="SUPFAM" id="SSF103032">
    <property type="entry name" value="Hypothetical protein YwqG"/>
    <property type="match status" value="1"/>
</dbReference>
<accession>A0ABR2VY85</accession>
<keyword evidence="3" id="KW-1185">Reference proteome</keyword>
<protein>
    <submittedName>
        <fullName evidence="2">Uncharacterized protein</fullName>
    </submittedName>
</protein>
<organism evidence="2 3">
    <name type="scientific">Basidiobolus ranarum</name>
    <dbReference type="NCBI Taxonomy" id="34480"/>
    <lineage>
        <taxon>Eukaryota</taxon>
        <taxon>Fungi</taxon>
        <taxon>Fungi incertae sedis</taxon>
        <taxon>Zoopagomycota</taxon>
        <taxon>Entomophthoromycotina</taxon>
        <taxon>Basidiobolomycetes</taxon>
        <taxon>Basidiobolales</taxon>
        <taxon>Basidiobolaceae</taxon>
        <taxon>Basidiobolus</taxon>
    </lineage>
</organism>
<dbReference type="InterPro" id="IPR015315">
    <property type="entry name" value="DUF1963"/>
</dbReference>
<name>A0ABR2VY85_9FUNG</name>
<comment type="caution">
    <text evidence="2">The sequence shown here is derived from an EMBL/GenBank/DDBJ whole genome shotgun (WGS) entry which is preliminary data.</text>
</comment>
<evidence type="ECO:0000313" key="2">
    <source>
        <dbReference type="EMBL" id="KAK9710067.1"/>
    </source>
</evidence>
<feature type="region of interest" description="Disordered" evidence="1">
    <location>
        <begin position="127"/>
        <end position="147"/>
    </location>
</feature>